<evidence type="ECO:0000256" key="2">
    <source>
        <dbReference type="ARBA" id="ARBA00004123"/>
    </source>
</evidence>
<dbReference type="FunFam" id="3.40.50.300:FF:000947">
    <property type="entry name" value="DNA repair protein RAD50"/>
    <property type="match status" value="1"/>
</dbReference>
<dbReference type="NCBIfam" id="TIGR00606">
    <property type="entry name" value="rad50"/>
    <property type="match status" value="1"/>
</dbReference>
<feature type="compositionally biased region" description="Basic and acidic residues" evidence="16">
    <location>
        <begin position="405"/>
        <end position="423"/>
    </location>
</feature>
<dbReference type="PANTHER" id="PTHR18867">
    <property type="entry name" value="RAD50"/>
    <property type="match status" value="1"/>
</dbReference>
<evidence type="ECO:0000256" key="14">
    <source>
        <dbReference type="ARBA" id="ARBA00049360"/>
    </source>
</evidence>
<dbReference type="GO" id="GO:0000722">
    <property type="term" value="P:telomere maintenance via recombination"/>
    <property type="evidence" value="ECO:0007669"/>
    <property type="project" value="TreeGrafter"/>
</dbReference>
<dbReference type="GeneID" id="19967980"/>
<evidence type="ECO:0000313" key="20">
    <source>
        <dbReference type="Proteomes" id="UP000030752"/>
    </source>
</evidence>
<evidence type="ECO:0000256" key="15">
    <source>
        <dbReference type="SAM" id="Coils"/>
    </source>
</evidence>
<dbReference type="HOGENOM" id="CLU_006184_0_0_1"/>
<feature type="region of interest" description="Disordered" evidence="16">
    <location>
        <begin position="405"/>
        <end position="424"/>
    </location>
</feature>
<keyword evidence="20" id="KW-1185">Reference proteome</keyword>
<comment type="similarity">
    <text evidence="4">Belongs to the SMC family. RAD50 subfamily.</text>
</comment>
<dbReference type="STRING" id="1220924.W2SCP1"/>
<dbReference type="Pfam" id="PF13476">
    <property type="entry name" value="AAA_23"/>
    <property type="match status" value="1"/>
</dbReference>
<evidence type="ECO:0000259" key="17">
    <source>
        <dbReference type="Pfam" id="PF02463"/>
    </source>
</evidence>
<dbReference type="FunFam" id="3.40.50.300:FF:001195">
    <property type="entry name" value="DNA repair protein rad50"/>
    <property type="match status" value="1"/>
</dbReference>
<comment type="subcellular location">
    <subcellularLocation>
        <location evidence="3">Chromosome</location>
    </subcellularLocation>
    <subcellularLocation>
        <location evidence="2">Nucleus</location>
    </subcellularLocation>
</comment>
<keyword evidence="13" id="KW-0539">Nucleus</keyword>
<evidence type="ECO:0000256" key="4">
    <source>
        <dbReference type="ARBA" id="ARBA00009439"/>
    </source>
</evidence>
<dbReference type="GO" id="GO:0046872">
    <property type="term" value="F:metal ion binding"/>
    <property type="evidence" value="ECO:0007669"/>
    <property type="project" value="UniProtKB-KW"/>
</dbReference>
<dbReference type="OrthoDB" id="18797at2759"/>
<evidence type="ECO:0000256" key="13">
    <source>
        <dbReference type="ARBA" id="ARBA00023242"/>
    </source>
</evidence>
<dbReference type="Pfam" id="PF02463">
    <property type="entry name" value="SMC_N"/>
    <property type="match status" value="1"/>
</dbReference>
<dbReference type="GO" id="GO:0070192">
    <property type="term" value="P:chromosome organization involved in meiotic cell cycle"/>
    <property type="evidence" value="ECO:0007669"/>
    <property type="project" value="TreeGrafter"/>
</dbReference>
<dbReference type="InParanoid" id="W2SCP1"/>
<evidence type="ECO:0000256" key="12">
    <source>
        <dbReference type="ARBA" id="ARBA00023204"/>
    </source>
</evidence>
<sequence>MSHLDRLGIQGIRSFDSRGARETIVFYSPLTLVVGVNGSGKTTIIESLKYAFTGILPPGAKVGGAFIHDPKLNGDNDSNAQIKVGFTDTKGIPLVATRNLQLTIKKTARSMKTLECSLSIKRHGERSAISARVAELDQIMPQYLGASTAVLENVIFCHQEDSLWPLSDSASLKRKFDEIFEAEKYTKAIKNIADIRKSQKIELDKMKIIEAQAKQDKDRASQAKKKSLQLQDEIEKMRSEVEDLGERMIKAQERAHNAHQESEGFARILGQLEGKRIEAASRRENVESLRSTLKEMSESDEWIESTLEQFDENQQELEGLIVSKKEQYMSYVDEIEKRRSLLDVKLAERGKFQQDKEEYNRQLARRKATIRDVASKHNIRGYDDLSDDQDVEDFLYKIRKQHKERQSALDRAKRDHNAEKEQARSQINKLTTQREALQHNKISANRQIALNNREAGEYQKKADNVRVDEGTKATIETRIDELKEKIDNAQKVARTSAWPEKLKESNSSLSSLEADGSRLSNELVRGTKRAGETARLALVKQEMKERQRSLQTLVDAHSERLKSILGHDFQPSTLERSFQDAMDNVSRDLNLAQRERDATKQELEQVAFRARAARTDLAQQNALVKSCEQKIAEATGDEAAEYEQTLMNAETAAEDARGSGGGAKQLQEYFEKVLASMDHPTKPACRTCNRTFKGPDDPNLKKTKERVESWVRQAIEQEKGSHLEEAEEFLKAVQGVRAAYDNWKQAGDITIPALKKQLENLESEKETVNTTLEKRDAVFQEREEAKKALESIAKTVASIAKYDFEVKDFSKQADELSVKQSQQSGGRTLDDIEEEISSVGEQIRKTKIEITRLTGEQEQSRSNLTEMSNDLHHLQSELKSTGFELEKKASLLARVDEYKSQNQKQRETVEKADSDIQGLDPEIETAKTKLDDISERADANERELSREASELTSSVQSLDLLNDQISAYLKRGGDNQLANVDREIQMFEGEIKSLTTAQGKLSAEVNKLNDQKKDGESTRRQYADNLRYRHDNRALEQLRKEIEELESHNADIDRARLMAEAEKFTREHNVLSAKQSNLMGSMHAQDQQLGDILQQFKVDFKDAPRRYTDAHIKVETTKAAVEDLARYGGALDKAIMKFHSLKMSEINNIISDLWQAVYQGTDIDTIEIRADGDASTGKKSHNYRVMMVKNGTEMDMRGRCSAGQKVLASIIIRLALAECFSTNCGVFALDEPTTNLDQPNIEALAKALHGIIKAREGQSNFQLIVITHDEEFLRHMQCGDFADYYYRVSRNDEQKSIIERQSIAAVM</sequence>
<evidence type="ECO:0000256" key="9">
    <source>
        <dbReference type="ARBA" id="ARBA00022801"/>
    </source>
</evidence>
<reference evidence="19 20" key="1">
    <citation type="submission" date="2013-03" db="EMBL/GenBank/DDBJ databases">
        <title>The Genome Sequence of Phialophora europaea CBS 101466.</title>
        <authorList>
            <consortium name="The Broad Institute Genomics Platform"/>
            <person name="Cuomo C."/>
            <person name="de Hoog S."/>
            <person name="Gorbushina A."/>
            <person name="Walker B."/>
            <person name="Young S.K."/>
            <person name="Zeng Q."/>
            <person name="Gargeya S."/>
            <person name="Fitzgerald M."/>
            <person name="Haas B."/>
            <person name="Abouelleil A."/>
            <person name="Allen A.W."/>
            <person name="Alvarado L."/>
            <person name="Arachchi H.M."/>
            <person name="Berlin A.M."/>
            <person name="Chapman S.B."/>
            <person name="Gainer-Dewar J."/>
            <person name="Goldberg J."/>
            <person name="Griggs A."/>
            <person name="Gujja S."/>
            <person name="Hansen M."/>
            <person name="Howarth C."/>
            <person name="Imamovic A."/>
            <person name="Ireland A."/>
            <person name="Larimer J."/>
            <person name="McCowan C."/>
            <person name="Murphy C."/>
            <person name="Pearson M."/>
            <person name="Poon T.W."/>
            <person name="Priest M."/>
            <person name="Roberts A."/>
            <person name="Saif S."/>
            <person name="Shea T."/>
            <person name="Sisk P."/>
            <person name="Sykes S."/>
            <person name="Wortman J."/>
            <person name="Nusbaum C."/>
            <person name="Birren B."/>
        </authorList>
    </citation>
    <scope>NUCLEOTIDE SEQUENCE [LARGE SCALE GENOMIC DNA]</scope>
    <source>
        <strain evidence="19 20">CBS 101466</strain>
    </source>
</reference>
<protein>
    <recommendedName>
        <fullName evidence="5">DNA repair protein RAD50</fullName>
    </recommendedName>
</protein>
<dbReference type="VEuPathDB" id="FungiDB:HMPREF1541_00641"/>
<dbReference type="SUPFAM" id="SSF52540">
    <property type="entry name" value="P-loop containing nucleoside triphosphate hydrolases"/>
    <property type="match status" value="1"/>
</dbReference>
<dbReference type="PANTHER" id="PTHR18867:SF12">
    <property type="entry name" value="DNA REPAIR PROTEIN RAD50"/>
    <property type="match status" value="1"/>
</dbReference>
<keyword evidence="10" id="KW-0862">Zinc</keyword>
<keyword evidence="7" id="KW-0479">Metal-binding</keyword>
<keyword evidence="8" id="KW-0227">DNA damage</keyword>
<dbReference type="GO" id="GO:0016887">
    <property type="term" value="F:ATP hydrolysis activity"/>
    <property type="evidence" value="ECO:0007669"/>
    <property type="project" value="InterPro"/>
</dbReference>
<comment type="cofactor">
    <cofactor evidence="1">
        <name>Zn(2+)</name>
        <dbReference type="ChEBI" id="CHEBI:29105"/>
    </cofactor>
</comment>
<dbReference type="Gene3D" id="3.40.50.300">
    <property type="entry name" value="P-loop containing nucleotide triphosphate hydrolases"/>
    <property type="match status" value="2"/>
</dbReference>
<feature type="coiled-coil region" evidence="15">
    <location>
        <begin position="582"/>
        <end position="659"/>
    </location>
</feature>
<feature type="region of interest" description="Disordered" evidence="16">
    <location>
        <begin position="899"/>
        <end position="923"/>
    </location>
</feature>
<dbReference type="GO" id="GO:0003691">
    <property type="term" value="F:double-stranded telomeric DNA binding"/>
    <property type="evidence" value="ECO:0007669"/>
    <property type="project" value="TreeGrafter"/>
</dbReference>
<keyword evidence="11 15" id="KW-0175">Coiled coil</keyword>
<dbReference type="GO" id="GO:0000794">
    <property type="term" value="C:condensed nuclear chromosome"/>
    <property type="evidence" value="ECO:0007669"/>
    <property type="project" value="TreeGrafter"/>
</dbReference>
<feature type="domain" description="RecF/RecN/SMC N-terminal" evidence="17">
    <location>
        <begin position="837"/>
        <end position="1277"/>
    </location>
</feature>
<keyword evidence="12" id="KW-0234">DNA repair</keyword>
<dbReference type="eggNOG" id="KOG0962">
    <property type="taxonomic scope" value="Eukaryota"/>
</dbReference>
<evidence type="ECO:0000256" key="6">
    <source>
        <dbReference type="ARBA" id="ARBA00022454"/>
    </source>
</evidence>
<dbReference type="Proteomes" id="UP000030752">
    <property type="component" value="Unassembled WGS sequence"/>
</dbReference>
<dbReference type="GO" id="GO:0043047">
    <property type="term" value="F:single-stranded telomeric DNA binding"/>
    <property type="evidence" value="ECO:0007669"/>
    <property type="project" value="TreeGrafter"/>
</dbReference>
<feature type="region of interest" description="Disordered" evidence="16">
    <location>
        <begin position="495"/>
        <end position="514"/>
    </location>
</feature>
<dbReference type="GO" id="GO:0007004">
    <property type="term" value="P:telomere maintenance via telomerase"/>
    <property type="evidence" value="ECO:0007669"/>
    <property type="project" value="TreeGrafter"/>
</dbReference>
<proteinExistence type="inferred from homology"/>
<evidence type="ECO:0000256" key="5">
    <source>
        <dbReference type="ARBA" id="ARBA00017893"/>
    </source>
</evidence>
<dbReference type="InterPro" id="IPR004584">
    <property type="entry name" value="Rad50_eukaryotes"/>
</dbReference>
<feature type="coiled-coil region" evidence="15">
    <location>
        <begin position="206"/>
        <end position="261"/>
    </location>
</feature>
<dbReference type="GO" id="GO:0051880">
    <property type="term" value="F:G-quadruplex DNA binding"/>
    <property type="evidence" value="ECO:0007669"/>
    <property type="project" value="TreeGrafter"/>
</dbReference>
<dbReference type="GO" id="GO:0030870">
    <property type="term" value="C:Mre11 complex"/>
    <property type="evidence" value="ECO:0007669"/>
    <property type="project" value="InterPro"/>
</dbReference>
<dbReference type="RefSeq" id="XP_008711169.1">
    <property type="nucleotide sequence ID" value="XM_008712947.1"/>
</dbReference>
<feature type="coiled-coil region" evidence="15">
    <location>
        <begin position="1028"/>
        <end position="1062"/>
    </location>
</feature>
<accession>W2SCP1</accession>
<evidence type="ECO:0000256" key="3">
    <source>
        <dbReference type="ARBA" id="ARBA00004286"/>
    </source>
</evidence>
<evidence type="ECO:0000256" key="10">
    <source>
        <dbReference type="ARBA" id="ARBA00022833"/>
    </source>
</evidence>
<comment type="catalytic activity">
    <reaction evidence="14">
        <text>ATP + H2O = ADP + phosphate + H(+)</text>
        <dbReference type="Rhea" id="RHEA:13065"/>
        <dbReference type="ChEBI" id="CHEBI:15377"/>
        <dbReference type="ChEBI" id="CHEBI:15378"/>
        <dbReference type="ChEBI" id="CHEBI:30616"/>
        <dbReference type="ChEBI" id="CHEBI:43474"/>
        <dbReference type="ChEBI" id="CHEBI:456216"/>
    </reaction>
</comment>
<evidence type="ECO:0000256" key="8">
    <source>
        <dbReference type="ARBA" id="ARBA00022763"/>
    </source>
</evidence>
<evidence type="ECO:0000256" key="16">
    <source>
        <dbReference type="SAM" id="MobiDB-lite"/>
    </source>
</evidence>
<dbReference type="InterPro" id="IPR027417">
    <property type="entry name" value="P-loop_NTPase"/>
</dbReference>
<organism evidence="19 20">
    <name type="scientific">Cyphellophora europaea (strain CBS 101466)</name>
    <name type="common">Phialophora europaea</name>
    <dbReference type="NCBI Taxonomy" id="1220924"/>
    <lineage>
        <taxon>Eukaryota</taxon>
        <taxon>Fungi</taxon>
        <taxon>Dikarya</taxon>
        <taxon>Ascomycota</taxon>
        <taxon>Pezizomycotina</taxon>
        <taxon>Eurotiomycetes</taxon>
        <taxon>Chaetothyriomycetidae</taxon>
        <taxon>Chaetothyriales</taxon>
        <taxon>Cyphellophoraceae</taxon>
        <taxon>Cyphellophora</taxon>
    </lineage>
</organism>
<dbReference type="FunCoup" id="W2SCP1">
    <property type="interactions" value="1008"/>
</dbReference>
<evidence type="ECO:0000256" key="7">
    <source>
        <dbReference type="ARBA" id="ARBA00022723"/>
    </source>
</evidence>
<dbReference type="GO" id="GO:0006302">
    <property type="term" value="P:double-strand break repair"/>
    <property type="evidence" value="ECO:0007669"/>
    <property type="project" value="InterPro"/>
</dbReference>
<dbReference type="Gene3D" id="1.10.287.1490">
    <property type="match status" value="1"/>
</dbReference>
<name>W2SCP1_CYPE1</name>
<evidence type="ECO:0000256" key="1">
    <source>
        <dbReference type="ARBA" id="ARBA00001947"/>
    </source>
</evidence>
<evidence type="ECO:0000313" key="19">
    <source>
        <dbReference type="EMBL" id="ETN46457.1"/>
    </source>
</evidence>
<dbReference type="InterPro" id="IPR038729">
    <property type="entry name" value="Rad50/SbcC_AAA"/>
</dbReference>
<dbReference type="InterPro" id="IPR003395">
    <property type="entry name" value="RecF/RecN/SMC_N"/>
</dbReference>
<evidence type="ECO:0000259" key="18">
    <source>
        <dbReference type="Pfam" id="PF13476"/>
    </source>
</evidence>
<dbReference type="EMBL" id="KB822711">
    <property type="protein sequence ID" value="ETN46457.1"/>
    <property type="molecule type" value="Genomic_DNA"/>
</dbReference>
<gene>
    <name evidence="19" type="ORF">HMPREF1541_00641</name>
</gene>
<keyword evidence="9" id="KW-0378">Hydrolase</keyword>
<keyword evidence="6" id="KW-0158">Chromosome</keyword>
<feature type="domain" description="Rad50/SbcC-type AAA" evidence="18">
    <location>
        <begin position="6"/>
        <end position="240"/>
    </location>
</feature>
<evidence type="ECO:0000256" key="11">
    <source>
        <dbReference type="ARBA" id="ARBA00023054"/>
    </source>
</evidence>
<feature type="compositionally biased region" description="Basic and acidic residues" evidence="16">
    <location>
        <begin position="899"/>
        <end position="914"/>
    </location>
</feature>